<dbReference type="SUPFAM" id="SSF54001">
    <property type="entry name" value="Cysteine proteinases"/>
    <property type="match status" value="1"/>
</dbReference>
<reference evidence="2" key="1">
    <citation type="submission" date="2013-04" db="UniProtKB">
        <authorList>
            <consortium name="EnsemblPlants"/>
        </authorList>
    </citation>
    <scope>IDENTIFICATION</scope>
</reference>
<keyword evidence="3" id="KW-1185">Reference proteome</keyword>
<dbReference type="AlphaFoldDB" id="J3LDB3"/>
<evidence type="ECO:0000313" key="3">
    <source>
        <dbReference type="Proteomes" id="UP000006038"/>
    </source>
</evidence>
<sequence length="382" mass="43840">MDAELSDSKQGTKGELLLISNLGMYLVPGMSLTLFGWWLEGMGWSNSSHQNGGTNTSQDDHDTQRRYKRFTLILLAYGVPWDHPTVWVDEDEEEQRAKKKRSPRSRVLLYAIGSCLCAKGCTVVLSDQKYRTDQNERTEPRPLLHHQKVRLEYAPEHYDISDLRKMICSNFLILLNKYSDFRPEQVLDREDTDEEHRLLAAVEVGIKPVAVAMQMDYPEWPSEFARSHTVFEKLIENIIRWKSTQKGAASTDSCKKELVKFFSSEIMSNAIFVFLRLVSATWMCAHKDEYEPHIPSIGVGYPMELWCGVYVLPPREYTDHIPMRALAAALGVPLRVENLHDGPTHDIYTSDGGDDVPRVTLLYTGIHYDILYPRQQAEQGER</sequence>
<dbReference type="Gene3D" id="1.20.1300.20">
    <property type="entry name" value="Peptidase C65 Otubain, subdomain 2"/>
    <property type="match status" value="1"/>
</dbReference>
<keyword evidence="1" id="KW-0472">Membrane</keyword>
<dbReference type="GO" id="GO:0071108">
    <property type="term" value="P:protein K48-linked deubiquitination"/>
    <property type="evidence" value="ECO:0007669"/>
    <property type="project" value="TreeGrafter"/>
</dbReference>
<dbReference type="GO" id="GO:0004843">
    <property type="term" value="F:cysteine-type deubiquitinase activity"/>
    <property type="evidence" value="ECO:0007669"/>
    <property type="project" value="TreeGrafter"/>
</dbReference>
<dbReference type="Proteomes" id="UP000006038">
    <property type="component" value="Unassembled WGS sequence"/>
</dbReference>
<dbReference type="STRING" id="4533.J3LDB3"/>
<dbReference type="eggNOG" id="KOG3991">
    <property type="taxonomic scope" value="Eukaryota"/>
</dbReference>
<evidence type="ECO:0000256" key="1">
    <source>
        <dbReference type="SAM" id="Phobius"/>
    </source>
</evidence>
<keyword evidence="1" id="KW-0812">Transmembrane</keyword>
<dbReference type="InterPro" id="IPR038765">
    <property type="entry name" value="Papain-like_cys_pep_sf"/>
</dbReference>
<dbReference type="Gramene" id="OB02G26300.1">
    <property type="protein sequence ID" value="OB02G26300.1"/>
    <property type="gene ID" value="OB02G26300"/>
</dbReference>
<evidence type="ECO:0000313" key="2">
    <source>
        <dbReference type="EnsemblPlants" id="OB02G26300.1"/>
    </source>
</evidence>
<dbReference type="HOGENOM" id="CLU_724382_0_0_1"/>
<keyword evidence="1" id="KW-1133">Transmembrane helix</keyword>
<proteinExistence type="predicted"/>
<dbReference type="Pfam" id="PF10275">
    <property type="entry name" value="Peptidase_C65"/>
    <property type="match status" value="1"/>
</dbReference>
<name>J3LDB3_ORYBR</name>
<dbReference type="GO" id="GO:0005634">
    <property type="term" value="C:nucleus"/>
    <property type="evidence" value="ECO:0007669"/>
    <property type="project" value="TreeGrafter"/>
</dbReference>
<dbReference type="InterPro" id="IPR042467">
    <property type="entry name" value="Peptidase_C65_otubain_sub2"/>
</dbReference>
<organism evidence="2">
    <name type="scientific">Oryza brachyantha</name>
    <name type="common">malo sina</name>
    <dbReference type="NCBI Taxonomy" id="4533"/>
    <lineage>
        <taxon>Eukaryota</taxon>
        <taxon>Viridiplantae</taxon>
        <taxon>Streptophyta</taxon>
        <taxon>Embryophyta</taxon>
        <taxon>Tracheophyta</taxon>
        <taxon>Spermatophyta</taxon>
        <taxon>Magnoliopsida</taxon>
        <taxon>Liliopsida</taxon>
        <taxon>Poales</taxon>
        <taxon>Poaceae</taxon>
        <taxon>BOP clade</taxon>
        <taxon>Oryzoideae</taxon>
        <taxon>Oryzeae</taxon>
        <taxon>Oryzinae</taxon>
        <taxon>Oryza</taxon>
    </lineage>
</organism>
<dbReference type="GO" id="GO:0043130">
    <property type="term" value="F:ubiquitin binding"/>
    <property type="evidence" value="ECO:0007669"/>
    <property type="project" value="TreeGrafter"/>
</dbReference>
<dbReference type="PANTHER" id="PTHR12931:SF17">
    <property type="entry name" value="OS02G0521500 PROTEIN"/>
    <property type="match status" value="1"/>
</dbReference>
<dbReference type="EnsemblPlants" id="OB02G26300.1">
    <property type="protein sequence ID" value="OB02G26300.1"/>
    <property type="gene ID" value="OB02G26300"/>
</dbReference>
<accession>J3LDB3</accession>
<dbReference type="PANTHER" id="PTHR12931">
    <property type="entry name" value="UBIQUITIN THIOLESTERASE PROTEIN OTUB"/>
    <property type="match status" value="1"/>
</dbReference>
<evidence type="ECO:0008006" key="4">
    <source>
        <dbReference type="Google" id="ProtNLM"/>
    </source>
</evidence>
<dbReference type="InterPro" id="IPR019400">
    <property type="entry name" value="Peptidase_C65_otubain"/>
</dbReference>
<protein>
    <recommendedName>
        <fullName evidence="4">Ubiquitinyl hydrolase 1</fullName>
    </recommendedName>
</protein>
<dbReference type="CDD" id="cd22749">
    <property type="entry name" value="Otubain_C65"/>
    <property type="match status" value="1"/>
</dbReference>
<feature type="transmembrane region" description="Helical" evidence="1">
    <location>
        <begin position="16"/>
        <end position="39"/>
    </location>
</feature>